<dbReference type="InterPro" id="IPR005569">
    <property type="entry name" value="Arc_DNA-bd_dom"/>
</dbReference>
<gene>
    <name evidence="2" type="ORF">CP98_03660</name>
</gene>
<dbReference type="InterPro" id="IPR013321">
    <property type="entry name" value="Arc_rbn_hlx_hlx"/>
</dbReference>
<dbReference type="Pfam" id="PF03869">
    <property type="entry name" value="Arc"/>
    <property type="match status" value="1"/>
</dbReference>
<dbReference type="Proteomes" id="UP000028534">
    <property type="component" value="Unassembled WGS sequence"/>
</dbReference>
<accession>A0A084EGS0</accession>
<dbReference type="EMBL" id="JGVR01000024">
    <property type="protein sequence ID" value="KEZ17162.1"/>
    <property type="molecule type" value="Genomic_DNA"/>
</dbReference>
<name>A0A084EGS0_SPHYA</name>
<evidence type="ECO:0000259" key="1">
    <source>
        <dbReference type="Pfam" id="PF03869"/>
    </source>
</evidence>
<comment type="caution">
    <text evidence="2">The sequence shown here is derived from an EMBL/GenBank/DDBJ whole genome shotgun (WGS) entry which is preliminary data.</text>
</comment>
<sequence>MRFPDGMKARIEEAAKTNGRSMNAEVIALLEIALSNRGKFFREGRDLSEIRSQMEIMAKFIRAQIGDEEADKLGL</sequence>
<organism evidence="2 3">
    <name type="scientific">Sphingobium yanoikuyae</name>
    <name type="common">Sphingomonas yanoikuyae</name>
    <dbReference type="NCBI Taxonomy" id="13690"/>
    <lineage>
        <taxon>Bacteria</taxon>
        <taxon>Pseudomonadati</taxon>
        <taxon>Pseudomonadota</taxon>
        <taxon>Alphaproteobacteria</taxon>
        <taxon>Sphingomonadales</taxon>
        <taxon>Sphingomonadaceae</taxon>
        <taxon>Sphingobium</taxon>
    </lineage>
</organism>
<dbReference type="GO" id="GO:0006355">
    <property type="term" value="P:regulation of DNA-templated transcription"/>
    <property type="evidence" value="ECO:0007669"/>
    <property type="project" value="InterPro"/>
</dbReference>
<evidence type="ECO:0000313" key="3">
    <source>
        <dbReference type="Proteomes" id="UP000028534"/>
    </source>
</evidence>
<feature type="domain" description="Arc-like DNA binding" evidence="1">
    <location>
        <begin position="1"/>
        <end position="38"/>
    </location>
</feature>
<dbReference type="Gene3D" id="1.10.1220.10">
    <property type="entry name" value="Met repressor-like"/>
    <property type="match status" value="1"/>
</dbReference>
<dbReference type="SUPFAM" id="SSF47598">
    <property type="entry name" value="Ribbon-helix-helix"/>
    <property type="match status" value="1"/>
</dbReference>
<dbReference type="GO" id="GO:0003677">
    <property type="term" value="F:DNA binding"/>
    <property type="evidence" value="ECO:0007669"/>
    <property type="project" value="InterPro"/>
</dbReference>
<reference evidence="2 3" key="1">
    <citation type="submission" date="2014-03" db="EMBL/GenBank/DDBJ databases">
        <title>Genome sequence of Sphingobium yanoikuyae B1.</title>
        <authorList>
            <person name="Gan H.M."/>
            <person name="Gan H.Y."/>
            <person name="Savka M.A."/>
        </authorList>
    </citation>
    <scope>NUCLEOTIDE SEQUENCE [LARGE SCALE GENOMIC DNA]</scope>
    <source>
        <strain evidence="2 3">B1</strain>
    </source>
</reference>
<proteinExistence type="predicted"/>
<evidence type="ECO:0000313" key="2">
    <source>
        <dbReference type="EMBL" id="KEZ17162.1"/>
    </source>
</evidence>
<protein>
    <submittedName>
        <fullName evidence="2">Arc-like DNA binding domain protein</fullName>
    </submittedName>
</protein>
<dbReference type="InterPro" id="IPR010985">
    <property type="entry name" value="Ribbon_hlx_hlx"/>
</dbReference>
<dbReference type="AlphaFoldDB" id="A0A084EGS0"/>